<dbReference type="eggNOG" id="ENOG502R25H">
    <property type="taxonomic scope" value="Eukaryota"/>
</dbReference>
<dbReference type="FunCoup" id="G0MI36">
    <property type="interactions" value="1899"/>
</dbReference>
<dbReference type="HOGENOM" id="CLU_158178_0_0_1"/>
<sequence>MSYQGYGFQSRTKSFFANSSLSILEMTSAQRNPELFHLAVARINPTLDALNNAFAKLNQVVKSRPLVATDALVEGVRSVLIDFVSATTMQMNTGNLDGLLNHLHDATCMTHNVVTYTELIRYENESRGFRVR</sequence>
<proteinExistence type="predicted"/>
<keyword evidence="2" id="KW-1185">Reference proteome</keyword>
<organism evidence="2">
    <name type="scientific">Caenorhabditis brenneri</name>
    <name type="common">Nematode worm</name>
    <dbReference type="NCBI Taxonomy" id="135651"/>
    <lineage>
        <taxon>Eukaryota</taxon>
        <taxon>Metazoa</taxon>
        <taxon>Ecdysozoa</taxon>
        <taxon>Nematoda</taxon>
        <taxon>Chromadorea</taxon>
        <taxon>Rhabditida</taxon>
        <taxon>Rhabditina</taxon>
        <taxon>Rhabditomorpha</taxon>
        <taxon>Rhabditoidea</taxon>
        <taxon>Rhabditidae</taxon>
        <taxon>Peloderinae</taxon>
        <taxon>Caenorhabditis</taxon>
    </lineage>
</organism>
<accession>G0MI36</accession>
<dbReference type="InParanoid" id="G0MI36"/>
<dbReference type="OMA" id="MQMNTGN"/>
<dbReference type="STRING" id="135651.G0MI36"/>
<dbReference type="OrthoDB" id="5780466at2759"/>
<gene>
    <name evidence="1" type="ORF">CAEBREN_12334</name>
</gene>
<evidence type="ECO:0000313" key="1">
    <source>
        <dbReference type="EMBL" id="EGT59273.1"/>
    </source>
</evidence>
<protein>
    <submittedName>
        <fullName evidence="1">Uncharacterized protein</fullName>
    </submittedName>
</protein>
<name>G0MI36_CAEBE</name>
<reference evidence="2" key="1">
    <citation type="submission" date="2011-07" db="EMBL/GenBank/DDBJ databases">
        <authorList>
            <consortium name="Caenorhabditis brenneri Sequencing and Analysis Consortium"/>
            <person name="Wilson R.K."/>
        </authorList>
    </citation>
    <scope>NUCLEOTIDE SEQUENCE [LARGE SCALE GENOMIC DNA]</scope>
    <source>
        <strain evidence="2">PB2801</strain>
    </source>
</reference>
<evidence type="ECO:0000313" key="2">
    <source>
        <dbReference type="Proteomes" id="UP000008068"/>
    </source>
</evidence>
<dbReference type="AlphaFoldDB" id="G0MI36"/>
<dbReference type="EMBL" id="GL379795">
    <property type="protein sequence ID" value="EGT59273.1"/>
    <property type="molecule type" value="Genomic_DNA"/>
</dbReference>
<dbReference type="Proteomes" id="UP000008068">
    <property type="component" value="Unassembled WGS sequence"/>
</dbReference>